<keyword evidence="2" id="KW-0175">Coiled coil</keyword>
<evidence type="ECO:0000256" key="3">
    <source>
        <dbReference type="SAM" id="MobiDB-lite"/>
    </source>
</evidence>
<dbReference type="PANTHER" id="PTHR31809:SF0">
    <property type="entry name" value="BUD13 HOMOLOG"/>
    <property type="match status" value="1"/>
</dbReference>
<sequence length="325" mass="36953">MSLTSYLASKYLNAEPSPRSGKKRKRSQKRAKTTGLVITDDDAIGCIKDSPNADLEQFERPLAIISSSIEYKRSRANTWKKIDATSEPSKPIEPDEVDKIVAQTAAENSATQRQDESPVVIGNEVMKMSNGSLAGLQRASAVAKLSEQKTREELAAWEAEETSRHNSKPRETVFRDATGRRIDLVMRRQEALREADAKAAQEREQLEAQKGDYQRLEKLKNKEKLEEARLMPVARNIDDESMNKELKEKSRWNDPAIQFLQPVEARNTKGKPQFAGHAAPNRYGIRPGHKWDGVDRSNGWEAQRFKSINRTARNKELDYSWQMDE</sequence>
<dbReference type="GO" id="GO:0003723">
    <property type="term" value="F:RNA binding"/>
    <property type="evidence" value="ECO:0007669"/>
    <property type="project" value="TreeGrafter"/>
</dbReference>
<evidence type="ECO:0000313" key="4">
    <source>
        <dbReference type="EMBL" id="SZF05314.1"/>
    </source>
</evidence>
<organism evidence="4 5">
    <name type="scientific">Blumeria hordei</name>
    <name type="common">Barley powdery mildew</name>
    <name type="synonym">Blumeria graminis f. sp. hordei</name>
    <dbReference type="NCBI Taxonomy" id="2867405"/>
    <lineage>
        <taxon>Eukaryota</taxon>
        <taxon>Fungi</taxon>
        <taxon>Dikarya</taxon>
        <taxon>Ascomycota</taxon>
        <taxon>Pezizomycotina</taxon>
        <taxon>Leotiomycetes</taxon>
        <taxon>Erysiphales</taxon>
        <taxon>Erysiphaceae</taxon>
        <taxon>Blumeria</taxon>
    </lineage>
</organism>
<feature type="coiled-coil region" evidence="2">
    <location>
        <begin position="189"/>
        <end position="226"/>
    </location>
</feature>
<dbReference type="PANTHER" id="PTHR31809">
    <property type="entry name" value="BUD13 HOMOLOG"/>
    <property type="match status" value="1"/>
</dbReference>
<dbReference type="InterPro" id="IPR018609">
    <property type="entry name" value="Bud13"/>
</dbReference>
<feature type="compositionally biased region" description="Basic residues" evidence="3">
    <location>
        <begin position="20"/>
        <end position="32"/>
    </location>
</feature>
<proteinExistence type="inferred from homology"/>
<dbReference type="GO" id="GO:0070274">
    <property type="term" value="C:RES complex"/>
    <property type="evidence" value="ECO:0007669"/>
    <property type="project" value="TreeGrafter"/>
</dbReference>
<reference evidence="4 5" key="1">
    <citation type="submission" date="2017-11" db="EMBL/GenBank/DDBJ databases">
        <authorList>
            <person name="Kracher B."/>
        </authorList>
    </citation>
    <scope>NUCLEOTIDE SEQUENCE [LARGE SCALE GENOMIC DNA]</scope>
    <source>
        <strain evidence="4 5">RACE1</strain>
    </source>
</reference>
<feature type="region of interest" description="Disordered" evidence="3">
    <location>
        <begin position="1"/>
        <end position="35"/>
    </location>
</feature>
<feature type="region of interest" description="Disordered" evidence="3">
    <location>
        <begin position="264"/>
        <end position="290"/>
    </location>
</feature>
<dbReference type="VEuPathDB" id="FungiDB:BLGHR1_16116"/>
<evidence type="ECO:0000256" key="2">
    <source>
        <dbReference type="SAM" id="Coils"/>
    </source>
</evidence>
<dbReference type="GO" id="GO:0005684">
    <property type="term" value="C:U2-type spliceosomal complex"/>
    <property type="evidence" value="ECO:0007669"/>
    <property type="project" value="TreeGrafter"/>
</dbReference>
<name>A0A383UY73_BLUHO</name>
<evidence type="ECO:0000256" key="1">
    <source>
        <dbReference type="ARBA" id="ARBA00011069"/>
    </source>
</evidence>
<evidence type="ECO:0000313" key="5">
    <source>
        <dbReference type="Proteomes" id="UP000275772"/>
    </source>
</evidence>
<dbReference type="Proteomes" id="UP000275772">
    <property type="component" value="Unassembled WGS sequence"/>
</dbReference>
<dbReference type="Pfam" id="PF09736">
    <property type="entry name" value="Bud13"/>
    <property type="match status" value="1"/>
</dbReference>
<accession>A0A383UY73</accession>
<protein>
    <recommendedName>
        <fullName evidence="6">Pre-mRNA-splicing factor CWC26</fullName>
    </recommendedName>
</protein>
<gene>
    <name evidence="4" type="ORF">BLGHR1_16116</name>
</gene>
<dbReference type="InterPro" id="IPR051112">
    <property type="entry name" value="CWC26_splicing_factor"/>
</dbReference>
<evidence type="ECO:0008006" key="6">
    <source>
        <dbReference type="Google" id="ProtNLM"/>
    </source>
</evidence>
<comment type="similarity">
    <text evidence="1">Belongs to the CWC26 family.</text>
</comment>
<dbReference type="GO" id="GO:0000398">
    <property type="term" value="P:mRNA splicing, via spliceosome"/>
    <property type="evidence" value="ECO:0007669"/>
    <property type="project" value="TreeGrafter"/>
</dbReference>
<dbReference type="AlphaFoldDB" id="A0A383UY73"/>
<dbReference type="EMBL" id="UNSH01000074">
    <property type="protein sequence ID" value="SZF05314.1"/>
    <property type="molecule type" value="Genomic_DNA"/>
</dbReference>